<accession>A0A317XWX0</accession>
<evidence type="ECO:0000313" key="16">
    <source>
        <dbReference type="Proteomes" id="UP000246740"/>
    </source>
</evidence>
<dbReference type="Pfam" id="PF03801">
    <property type="entry name" value="Ndc80_HEC"/>
    <property type="match status" value="1"/>
</dbReference>
<evidence type="ECO:0000256" key="1">
    <source>
        <dbReference type="ARBA" id="ARBA00007050"/>
    </source>
</evidence>
<feature type="compositionally biased region" description="Basic and acidic residues" evidence="12">
    <location>
        <begin position="600"/>
        <end position="612"/>
    </location>
</feature>
<evidence type="ECO:0000256" key="5">
    <source>
        <dbReference type="ARBA" id="ARBA00022838"/>
    </source>
</evidence>
<dbReference type="AlphaFoldDB" id="A0A317XWX0"/>
<keyword evidence="2 10" id="KW-0158">Chromosome</keyword>
<evidence type="ECO:0000256" key="11">
    <source>
        <dbReference type="SAM" id="Coils"/>
    </source>
</evidence>
<feature type="coiled-coil region" evidence="11">
    <location>
        <begin position="391"/>
        <end position="463"/>
    </location>
</feature>
<dbReference type="FunCoup" id="A0A317XWX0">
    <property type="interactions" value="180"/>
</dbReference>
<feature type="region of interest" description="Disordered" evidence="12">
    <location>
        <begin position="586"/>
        <end position="624"/>
    </location>
</feature>
<keyword evidence="3 10" id="KW-0132">Cell division</keyword>
<feature type="coiled-coil region" evidence="11">
    <location>
        <begin position="324"/>
        <end position="358"/>
    </location>
</feature>
<gene>
    <name evidence="15" type="ORF">BCV70DRAFT_197034</name>
</gene>
<keyword evidence="7 10" id="KW-0539">Nucleus</keyword>
<evidence type="ECO:0000256" key="6">
    <source>
        <dbReference type="ARBA" id="ARBA00023054"/>
    </source>
</evidence>
<feature type="region of interest" description="Disordered" evidence="12">
    <location>
        <begin position="56"/>
        <end position="100"/>
    </location>
</feature>
<organism evidence="15 16">
    <name type="scientific">Testicularia cyperi</name>
    <dbReference type="NCBI Taxonomy" id="1882483"/>
    <lineage>
        <taxon>Eukaryota</taxon>
        <taxon>Fungi</taxon>
        <taxon>Dikarya</taxon>
        <taxon>Basidiomycota</taxon>
        <taxon>Ustilaginomycotina</taxon>
        <taxon>Ustilaginomycetes</taxon>
        <taxon>Ustilaginales</taxon>
        <taxon>Anthracoideaceae</taxon>
        <taxon>Testicularia</taxon>
    </lineage>
</organism>
<evidence type="ECO:0000313" key="15">
    <source>
        <dbReference type="EMBL" id="PWZ02775.1"/>
    </source>
</evidence>
<dbReference type="InterPro" id="IPR055260">
    <property type="entry name" value="Ndc80_CH"/>
</dbReference>
<keyword evidence="6 11" id="KW-0175">Coiled coil</keyword>
<sequence length="686" mass="76909">MATAPTRRSTLAALDANQNNVHIASALPVPSSAVKATKTVSAVSFQPRASMIPQQALNVRVPSNSNASRESQPAASSSSSSAQAPAASQPYSSAVNSSALSARRGDAGTYTSRQSVASAGRQSVAIAATPNSRRSIVGRLSIAPGNIANTAGSGVRETRPIKDKSYKTRMGLTVKEHLERTGFTMAGWDANKGVHEPTQSAFVGMFKHIYASCIDMNFVMGADGKKFEEEVLTLMREIKYPAADELSKTKLTAAGSQSHWPYCLAMLEWMVNLGNQAESIGTGPRSRPDEIEDLQSLFFPYLWDCYDRFWQNEDTYPEEHAKLGVRFEEKNASIQRELKDLQNEYRKLETELSDYLGRDSPLKIEREENEMLNRDVSKFKLYYDEVLIPKVEKTSKAIERLAKEIQAAEKEIDDKHRRRVELQEQVDAQEMSAEEYERMLAERNRLSRRLENLGEQNKKAAGDGWSLEIAIAKKQADTEDRLSKFNPLARSISLLPFKLQSGNVIEELELTPSNPTSMLQPGVDVKGSFRRQIEVLRAQEAEKYRQASKKRLTLQEEYEKLQEILSEQGAQLDSGKERCEALAKQASDYEKSSKSVQEQYKSDEGKLEKSTYETETSGSVQLQQAESRLTSLQLTAEHKEDEWEQQRSRMDDDMLNFVVLLSKMKGDVSSQLREIQAAVSLKIRDD</sequence>
<evidence type="ECO:0000256" key="10">
    <source>
        <dbReference type="RuleBase" id="RU368072"/>
    </source>
</evidence>
<evidence type="ECO:0000256" key="12">
    <source>
        <dbReference type="SAM" id="MobiDB-lite"/>
    </source>
</evidence>
<feature type="compositionally biased region" description="Low complexity" evidence="12">
    <location>
        <begin position="71"/>
        <end position="94"/>
    </location>
</feature>
<dbReference type="GO" id="GO:0005634">
    <property type="term" value="C:nucleus"/>
    <property type="evidence" value="ECO:0007669"/>
    <property type="project" value="UniProtKB-SubCell"/>
</dbReference>
<name>A0A317XWX0_9BASI</name>
<keyword evidence="9 10" id="KW-0137">Centromere</keyword>
<reference evidence="15 16" key="1">
    <citation type="journal article" date="2018" name="Mol. Biol. Evol.">
        <title>Broad Genomic Sampling Reveals a Smut Pathogenic Ancestry of the Fungal Clade Ustilaginomycotina.</title>
        <authorList>
            <person name="Kijpornyongpan T."/>
            <person name="Mondo S.J."/>
            <person name="Barry K."/>
            <person name="Sandor L."/>
            <person name="Lee J."/>
            <person name="Lipzen A."/>
            <person name="Pangilinan J."/>
            <person name="LaButti K."/>
            <person name="Hainaut M."/>
            <person name="Henrissat B."/>
            <person name="Grigoriev I.V."/>
            <person name="Spatafora J.W."/>
            <person name="Aime M.C."/>
        </authorList>
    </citation>
    <scope>NUCLEOTIDE SEQUENCE [LARGE SCALE GENOMIC DNA]</scope>
    <source>
        <strain evidence="15 16">MCA 3645</strain>
    </source>
</reference>
<evidence type="ECO:0000256" key="7">
    <source>
        <dbReference type="ARBA" id="ARBA00023242"/>
    </source>
</evidence>
<feature type="compositionally biased region" description="Polar residues" evidence="12">
    <location>
        <begin position="56"/>
        <end position="70"/>
    </location>
</feature>
<dbReference type="PANTHER" id="PTHR10643">
    <property type="entry name" value="KINETOCHORE PROTEIN NDC80"/>
    <property type="match status" value="1"/>
</dbReference>
<dbReference type="GO" id="GO:0051315">
    <property type="term" value="P:attachment of mitotic spindle microtubules to kinetochore"/>
    <property type="evidence" value="ECO:0007669"/>
    <property type="project" value="UniProtKB-UniRule"/>
</dbReference>
<evidence type="ECO:0000259" key="14">
    <source>
        <dbReference type="Pfam" id="PF18077"/>
    </source>
</evidence>
<dbReference type="InterPro" id="IPR040967">
    <property type="entry name" value="DUF5595"/>
</dbReference>
<evidence type="ECO:0000256" key="8">
    <source>
        <dbReference type="ARBA" id="ARBA00023306"/>
    </source>
</evidence>
<evidence type="ECO:0000256" key="9">
    <source>
        <dbReference type="ARBA" id="ARBA00023328"/>
    </source>
</evidence>
<dbReference type="Gene3D" id="1.10.418.30">
    <property type="entry name" value="Ncd80 complex, Ncd80 subunit"/>
    <property type="match status" value="1"/>
</dbReference>
<dbReference type="Pfam" id="PF18077">
    <property type="entry name" value="DUF5595"/>
    <property type="match status" value="1"/>
</dbReference>
<keyword evidence="5 10" id="KW-0995">Kinetochore</keyword>
<feature type="compositionally biased region" description="Polar residues" evidence="12">
    <location>
        <begin position="613"/>
        <end position="624"/>
    </location>
</feature>
<protein>
    <recommendedName>
        <fullName evidence="10">Kinetochore protein NDC80</fullName>
    </recommendedName>
</protein>
<keyword evidence="8 10" id="KW-0131">Cell cycle</keyword>
<dbReference type="InterPro" id="IPR038273">
    <property type="entry name" value="Ndc80_sf"/>
</dbReference>
<dbReference type="OrthoDB" id="7459479at2759"/>
<evidence type="ECO:0000256" key="3">
    <source>
        <dbReference type="ARBA" id="ARBA00022618"/>
    </source>
</evidence>
<comment type="similarity">
    <text evidence="1 10">Belongs to the NDC80/HEC1 family.</text>
</comment>
<feature type="domain" description="Kinetochore protein Ndc80 CH" evidence="13">
    <location>
        <begin position="150"/>
        <end position="277"/>
    </location>
</feature>
<evidence type="ECO:0000256" key="4">
    <source>
        <dbReference type="ARBA" id="ARBA00022776"/>
    </source>
</evidence>
<comment type="subunit">
    <text evidence="10">Component of the NDC80 complex.</text>
</comment>
<feature type="domain" description="DUF5595" evidence="14">
    <location>
        <begin position="294"/>
        <end position="352"/>
    </location>
</feature>
<dbReference type="InParanoid" id="A0A317XWX0"/>
<dbReference type="InterPro" id="IPR005550">
    <property type="entry name" value="Kinetochore_Ndc80"/>
</dbReference>
<dbReference type="GO" id="GO:0051301">
    <property type="term" value="P:cell division"/>
    <property type="evidence" value="ECO:0007669"/>
    <property type="project" value="UniProtKB-UniRule"/>
</dbReference>
<dbReference type="STRING" id="1882483.A0A317XWX0"/>
<dbReference type="GO" id="GO:0031262">
    <property type="term" value="C:Ndc80 complex"/>
    <property type="evidence" value="ECO:0007669"/>
    <property type="project" value="UniProtKB-UniRule"/>
</dbReference>
<comment type="function">
    <text evidence="10">Acts as a component of the essential kinetochore-associated NDC80 complex, which is required for chromosome segregation and spindle checkpoint activity.</text>
</comment>
<comment type="subcellular location">
    <subcellularLocation>
        <location evidence="10">Chromosome</location>
        <location evidence="10">Centromere</location>
        <location evidence="10">Kinetochore</location>
    </subcellularLocation>
    <subcellularLocation>
        <location evidence="10">Nucleus</location>
    </subcellularLocation>
</comment>
<keyword evidence="4 10" id="KW-0498">Mitosis</keyword>
<evidence type="ECO:0000256" key="2">
    <source>
        <dbReference type="ARBA" id="ARBA00022454"/>
    </source>
</evidence>
<proteinExistence type="inferred from homology"/>
<dbReference type="Proteomes" id="UP000246740">
    <property type="component" value="Unassembled WGS sequence"/>
</dbReference>
<keyword evidence="16" id="KW-1185">Reference proteome</keyword>
<evidence type="ECO:0000259" key="13">
    <source>
        <dbReference type="Pfam" id="PF03801"/>
    </source>
</evidence>
<dbReference type="EMBL" id="KZ819188">
    <property type="protein sequence ID" value="PWZ02775.1"/>
    <property type="molecule type" value="Genomic_DNA"/>
</dbReference>
<dbReference type="Gene3D" id="6.10.250.1950">
    <property type="match status" value="1"/>
</dbReference>
<dbReference type="PANTHER" id="PTHR10643:SF2">
    <property type="entry name" value="KINETOCHORE PROTEIN NDC80 HOMOLOG"/>
    <property type="match status" value="1"/>
</dbReference>